<organism evidence="2 3">
    <name type="scientific">Angomonas deanei</name>
    <dbReference type="NCBI Taxonomy" id="59799"/>
    <lineage>
        <taxon>Eukaryota</taxon>
        <taxon>Discoba</taxon>
        <taxon>Euglenozoa</taxon>
        <taxon>Kinetoplastea</taxon>
        <taxon>Metakinetoplastina</taxon>
        <taxon>Trypanosomatida</taxon>
        <taxon>Trypanosomatidae</taxon>
        <taxon>Strigomonadinae</taxon>
        <taxon>Angomonas</taxon>
    </lineage>
</organism>
<protein>
    <submittedName>
        <fullName evidence="2">Uncharacterized protein</fullName>
    </submittedName>
</protein>
<accession>A0A7G2BZB8</accession>
<dbReference type="EMBL" id="LR877145">
    <property type="protein sequence ID" value="CAD2212896.1"/>
    <property type="molecule type" value="Genomic_DNA"/>
</dbReference>
<name>A0A7G2BZB8_9TRYP</name>
<proteinExistence type="predicted"/>
<reference evidence="2 3" key="1">
    <citation type="submission" date="2020-08" db="EMBL/GenBank/DDBJ databases">
        <authorList>
            <person name="Newling K."/>
            <person name="Davey J."/>
            <person name="Forrester S."/>
        </authorList>
    </citation>
    <scope>NUCLEOTIDE SEQUENCE [LARGE SCALE GENOMIC DNA]</scope>
    <source>
        <strain evidence="3">Crithidia deanei Carvalho (ATCC PRA-265)</strain>
    </source>
</reference>
<sequence length="298" mass="31975">MAGFQCFRRPRFGVGGTGGGRGASVRRAAPETAGGQPPAPNITQREPLQNPFFRRRGQQRWPWAARRLPKRLGFAVALVGFAGLLRFPFGGPRSVLGRGPPGSRGRVPGPWAFFSGPSSAKRDKKVIPGPSADLALPQSNGVTGLAAGFDSSFRRPRLLLVGVGRSRLFFPDPQRGCFRCAALLFRRVRLVPSLPRGFGGVAELVLLWLSVVPRAPPPPGPQGGVLKGKASWLPVPETLMGRHALGGRRAPGQEEKKIGGGGRGRAHFVPVRQWTGADFPPWVDVRPPRNVAHPAPHV</sequence>
<feature type="compositionally biased region" description="Gly residues" evidence="1">
    <location>
        <begin position="13"/>
        <end position="22"/>
    </location>
</feature>
<evidence type="ECO:0000313" key="3">
    <source>
        <dbReference type="Proteomes" id="UP000515908"/>
    </source>
</evidence>
<dbReference type="VEuPathDB" id="TriTrypDB:ADEAN_000031400"/>
<feature type="region of interest" description="Disordered" evidence="1">
    <location>
        <begin position="243"/>
        <end position="263"/>
    </location>
</feature>
<dbReference type="AlphaFoldDB" id="A0A7G2BZB8"/>
<dbReference type="Proteomes" id="UP000515908">
    <property type="component" value="Chromosome 01"/>
</dbReference>
<keyword evidence="3" id="KW-1185">Reference proteome</keyword>
<feature type="region of interest" description="Disordered" evidence="1">
    <location>
        <begin position="11"/>
        <end position="50"/>
    </location>
</feature>
<gene>
    <name evidence="2" type="ORF">ADEAN_000031400</name>
</gene>
<evidence type="ECO:0000313" key="2">
    <source>
        <dbReference type="EMBL" id="CAD2212896.1"/>
    </source>
</evidence>
<evidence type="ECO:0000256" key="1">
    <source>
        <dbReference type="SAM" id="MobiDB-lite"/>
    </source>
</evidence>